<protein>
    <submittedName>
        <fullName evidence="10">Peptidoglycan DD-metalloendopeptidase family protein</fullName>
    </submittedName>
</protein>
<evidence type="ECO:0000256" key="7">
    <source>
        <dbReference type="ARBA" id="ARBA00023049"/>
    </source>
</evidence>
<dbReference type="InterPro" id="IPR045834">
    <property type="entry name" value="Csd3_N2"/>
</dbReference>
<sequence length="463" mass="51766">MKRILRSAVQNFPRRHVVAIACVTTGIGLVLAFLPGEDAQAKRTEIPLTLSSIEDDGREVILQTISDTTLNTDQLQTVSQALAKTPAEPVIAWEKVKVRSGDTLSDIFSRQSLSAGTLHRILNSTDHGRLLTRIRPGQFINFGRVDGKLNELKYVQNRLESVVYSVNENVYSSKKVIREPEIRRAYARATIDNSLFLAATKAGLPDNMTMRLANIFGWDIDFVMDIRKGDSFNMVYEEKYLDGERIGYGDILAATFTNRDKVLEAVYYTDNKGNSDYYTPSGKSMRKSFIRTPVDFTRISSPFNPNRLHPIFKTKRPHRGVDYAAPTGTPIKAAGDGVVKLAGRQKGYGNVVIIKHPNNIETLYAHQSRIARSLKKGQRVKQGQTIGYVGQTGWATGPHLHYEFRVSGRHRNPLTVKLPEAQPLPKSEMANFRQITRVMLAELERYSGTLLAAAESDLNNGTN</sequence>
<evidence type="ECO:0000259" key="9">
    <source>
        <dbReference type="Pfam" id="PF19425"/>
    </source>
</evidence>
<dbReference type="PANTHER" id="PTHR21666">
    <property type="entry name" value="PEPTIDASE-RELATED"/>
    <property type="match status" value="1"/>
</dbReference>
<dbReference type="SUPFAM" id="SSF51261">
    <property type="entry name" value="Duplicated hybrid motif"/>
    <property type="match status" value="1"/>
</dbReference>
<dbReference type="InterPro" id="IPR016047">
    <property type="entry name" value="M23ase_b-sheet_dom"/>
</dbReference>
<feature type="domain" description="Csd3-like second N-terminal" evidence="9">
    <location>
        <begin position="187"/>
        <end position="305"/>
    </location>
</feature>
<dbReference type="PANTHER" id="PTHR21666:SF288">
    <property type="entry name" value="CELL DIVISION PROTEIN YTFB"/>
    <property type="match status" value="1"/>
</dbReference>
<keyword evidence="5" id="KW-0378">Hydrolase</keyword>
<dbReference type="Pfam" id="PF19425">
    <property type="entry name" value="Csd3_N2"/>
    <property type="match status" value="1"/>
</dbReference>
<comment type="caution">
    <text evidence="10">The sequence shown here is derived from an EMBL/GenBank/DDBJ whole genome shotgun (WGS) entry which is preliminary data.</text>
</comment>
<keyword evidence="4" id="KW-0479">Metal-binding</keyword>
<gene>
    <name evidence="10" type="ORF">M3P05_11225</name>
</gene>
<dbReference type="Gene3D" id="3.10.450.350">
    <property type="match status" value="2"/>
</dbReference>
<dbReference type="CDD" id="cd12797">
    <property type="entry name" value="M23_peptidase"/>
    <property type="match status" value="1"/>
</dbReference>
<proteinExistence type="predicted"/>
<keyword evidence="3" id="KW-0645">Protease</keyword>
<comment type="cofactor">
    <cofactor evidence="1">
        <name>Zn(2+)</name>
        <dbReference type="ChEBI" id="CHEBI:29105"/>
    </cofactor>
</comment>
<evidence type="ECO:0000256" key="2">
    <source>
        <dbReference type="ARBA" id="ARBA00004196"/>
    </source>
</evidence>
<name>A0ABT0PJ33_9GAMM</name>
<evidence type="ECO:0000256" key="6">
    <source>
        <dbReference type="ARBA" id="ARBA00022833"/>
    </source>
</evidence>
<dbReference type="InterPro" id="IPR011055">
    <property type="entry name" value="Dup_hybrid_motif"/>
</dbReference>
<dbReference type="Pfam" id="PF01551">
    <property type="entry name" value="Peptidase_M23"/>
    <property type="match status" value="1"/>
</dbReference>
<dbReference type="RefSeq" id="WP_249699722.1">
    <property type="nucleotide sequence ID" value="NZ_JAMFLX010000014.1"/>
</dbReference>
<evidence type="ECO:0000313" key="11">
    <source>
        <dbReference type="Proteomes" id="UP001203338"/>
    </source>
</evidence>
<evidence type="ECO:0000259" key="8">
    <source>
        <dbReference type="Pfam" id="PF01551"/>
    </source>
</evidence>
<keyword evidence="6" id="KW-0862">Zinc</keyword>
<evidence type="ECO:0000256" key="3">
    <source>
        <dbReference type="ARBA" id="ARBA00022670"/>
    </source>
</evidence>
<evidence type="ECO:0000313" key="10">
    <source>
        <dbReference type="EMBL" id="MCL6270493.1"/>
    </source>
</evidence>
<dbReference type="InterPro" id="IPR050570">
    <property type="entry name" value="Cell_wall_metabolism_enzyme"/>
</dbReference>
<keyword evidence="11" id="KW-1185">Reference proteome</keyword>
<evidence type="ECO:0000256" key="5">
    <source>
        <dbReference type="ARBA" id="ARBA00022801"/>
    </source>
</evidence>
<comment type="subcellular location">
    <subcellularLocation>
        <location evidence="2">Cell envelope</location>
    </subcellularLocation>
</comment>
<reference evidence="10 11" key="1">
    <citation type="submission" date="2022-05" db="EMBL/GenBank/DDBJ databases">
        <authorList>
            <person name="Park J.-S."/>
        </authorList>
    </citation>
    <scope>NUCLEOTIDE SEQUENCE [LARGE SCALE GENOMIC DNA]</scope>
    <source>
        <strain evidence="10 11">2012CJ34-2</strain>
    </source>
</reference>
<accession>A0ABT0PJ33</accession>
<dbReference type="EMBL" id="JAMFLX010000014">
    <property type="protein sequence ID" value="MCL6270493.1"/>
    <property type="molecule type" value="Genomic_DNA"/>
</dbReference>
<keyword evidence="7" id="KW-0482">Metalloprotease</keyword>
<dbReference type="Gene3D" id="2.70.70.10">
    <property type="entry name" value="Glucose Permease (Domain IIA)"/>
    <property type="match status" value="1"/>
</dbReference>
<organism evidence="10 11">
    <name type="scientific">Parendozoicomonas callyspongiae</name>
    <dbReference type="NCBI Taxonomy" id="2942213"/>
    <lineage>
        <taxon>Bacteria</taxon>
        <taxon>Pseudomonadati</taxon>
        <taxon>Pseudomonadota</taxon>
        <taxon>Gammaproteobacteria</taxon>
        <taxon>Oceanospirillales</taxon>
        <taxon>Endozoicomonadaceae</taxon>
        <taxon>Parendozoicomonas</taxon>
    </lineage>
</organism>
<feature type="domain" description="M23ase beta-sheet core" evidence="8">
    <location>
        <begin position="317"/>
        <end position="413"/>
    </location>
</feature>
<dbReference type="Proteomes" id="UP001203338">
    <property type="component" value="Unassembled WGS sequence"/>
</dbReference>
<evidence type="ECO:0000256" key="1">
    <source>
        <dbReference type="ARBA" id="ARBA00001947"/>
    </source>
</evidence>
<evidence type="ECO:0000256" key="4">
    <source>
        <dbReference type="ARBA" id="ARBA00022723"/>
    </source>
</evidence>